<reference evidence="2 3" key="1">
    <citation type="submission" date="2020-02" db="EMBL/GenBank/DDBJ databases">
        <title>Draft genome sequence of Limisphaera ngatamarikiensis NGM72.4T, a thermophilic Verrucomicrobia grouped in subdivision 3.</title>
        <authorList>
            <person name="Carere C.R."/>
            <person name="Steen J."/>
            <person name="Hugenholtz P."/>
            <person name="Stott M.B."/>
        </authorList>
    </citation>
    <scope>NUCLEOTIDE SEQUENCE [LARGE SCALE GENOMIC DNA]</scope>
    <source>
        <strain evidence="2 3">NGM72.4</strain>
    </source>
</reference>
<accession>A0A6M1RPP3</accession>
<sequence>MALWNAGCRTPQPADTALELFNGQNLAGWTHVLEDPTVPMEAVWSVRDGILICQGKPTGFLQTTQRFTNFRLFVEYRWAPGKEPSNSGILTRIQPPPRPLPRCVEVQLRHGNAGDVIGLQGMRIGAGQLRHFEGRSPAVGDISGVRKLVDAEKPPGEWNQVEILAKDDEYTVWINGQLVNHVRSVTRAAGPIGLQSEGGEIHFRRVRLIPLPSAISIR</sequence>
<dbReference type="Proteomes" id="UP000477311">
    <property type="component" value="Unassembled WGS sequence"/>
</dbReference>
<name>A0A6M1RPP3_9BACT</name>
<dbReference type="AlphaFoldDB" id="A0A6M1RPP3"/>
<evidence type="ECO:0000313" key="2">
    <source>
        <dbReference type="EMBL" id="NGO38635.1"/>
    </source>
</evidence>
<dbReference type="GO" id="GO:0016787">
    <property type="term" value="F:hydrolase activity"/>
    <property type="evidence" value="ECO:0007669"/>
    <property type="project" value="InterPro"/>
</dbReference>
<comment type="caution">
    <text evidence="2">The sequence shown here is derived from an EMBL/GenBank/DDBJ whole genome shotgun (WGS) entry which is preliminary data.</text>
</comment>
<gene>
    <name evidence="2" type="ORF">G4L39_04365</name>
</gene>
<proteinExistence type="predicted"/>
<dbReference type="Pfam" id="PF06439">
    <property type="entry name" value="3keto-disac_hyd"/>
    <property type="match status" value="1"/>
</dbReference>
<evidence type="ECO:0000313" key="3">
    <source>
        <dbReference type="Proteomes" id="UP000477311"/>
    </source>
</evidence>
<dbReference type="InterPro" id="IPR010496">
    <property type="entry name" value="AL/BT2_dom"/>
</dbReference>
<protein>
    <submittedName>
        <fullName evidence="2">DUF1080 domain-containing protein</fullName>
    </submittedName>
</protein>
<dbReference type="Gene3D" id="2.60.120.560">
    <property type="entry name" value="Exo-inulinase, domain 1"/>
    <property type="match status" value="1"/>
</dbReference>
<evidence type="ECO:0000259" key="1">
    <source>
        <dbReference type="Pfam" id="PF06439"/>
    </source>
</evidence>
<feature type="domain" description="3-keto-alpha-glucoside-1,2-lyase/3-keto-2-hydroxy-glucal hydratase" evidence="1">
    <location>
        <begin position="19"/>
        <end position="208"/>
    </location>
</feature>
<dbReference type="RefSeq" id="WP_165106212.1">
    <property type="nucleotide sequence ID" value="NZ_JAAKYA010000027.1"/>
</dbReference>
<keyword evidence="3" id="KW-1185">Reference proteome</keyword>
<dbReference type="EMBL" id="JAAKYA010000027">
    <property type="protein sequence ID" value="NGO38635.1"/>
    <property type="molecule type" value="Genomic_DNA"/>
</dbReference>
<organism evidence="2 3">
    <name type="scientific">Limisphaera ngatamarikiensis</name>
    <dbReference type="NCBI Taxonomy" id="1324935"/>
    <lineage>
        <taxon>Bacteria</taxon>
        <taxon>Pseudomonadati</taxon>
        <taxon>Verrucomicrobiota</taxon>
        <taxon>Verrucomicrobiia</taxon>
        <taxon>Limisphaerales</taxon>
        <taxon>Limisphaeraceae</taxon>
        <taxon>Limisphaera</taxon>
    </lineage>
</organism>